<dbReference type="RefSeq" id="WP_176160590.1">
    <property type="nucleotide sequence ID" value="NZ_CP054929.1"/>
</dbReference>
<evidence type="ECO:0000313" key="1">
    <source>
        <dbReference type="EMBL" id="QKW48858.1"/>
    </source>
</evidence>
<evidence type="ECO:0000313" key="2">
    <source>
        <dbReference type="Proteomes" id="UP000509303"/>
    </source>
</evidence>
<gene>
    <name evidence="1" type="ORF">HUT08_04100</name>
</gene>
<organism evidence="1 2">
    <name type="scientific">Streptomyces buecherae</name>
    <dbReference type="NCBI Taxonomy" id="2763006"/>
    <lineage>
        <taxon>Bacteria</taxon>
        <taxon>Bacillati</taxon>
        <taxon>Actinomycetota</taxon>
        <taxon>Actinomycetes</taxon>
        <taxon>Kitasatosporales</taxon>
        <taxon>Streptomycetaceae</taxon>
        <taxon>Streptomyces</taxon>
    </lineage>
</organism>
<keyword evidence="2" id="KW-1185">Reference proteome</keyword>
<dbReference type="AlphaFoldDB" id="A0A7H8N4B2"/>
<dbReference type="EMBL" id="CP054929">
    <property type="protein sequence ID" value="QKW48858.1"/>
    <property type="molecule type" value="Genomic_DNA"/>
</dbReference>
<proteinExistence type="predicted"/>
<accession>A0A7H8N4B2</accession>
<sequence length="169" mass="18886">MTKLPSDSVLARLYHLGVKDDEIAAQYDVRKQAVSKRLVTMGLRRAPVAERVRDALALAREGKIGSAGVETHHSNYASKNLKVYLRLRLGDESVGETAAASAERMVRRLVREQLIIDYTRDEGWVLVPRRSSDDRWIVRWPEGAELPATDIRAALELPSDPDAVVPTTE</sequence>
<reference evidence="1 2" key="1">
    <citation type="submission" date="2020-06" db="EMBL/GenBank/DDBJ databases">
        <title>Genome mining for natural products.</title>
        <authorList>
            <person name="Zhang B."/>
            <person name="Shi J."/>
            <person name="Ge H."/>
        </authorList>
    </citation>
    <scope>NUCLEOTIDE SEQUENCE [LARGE SCALE GENOMIC DNA]</scope>
    <source>
        <strain evidence="1 2">NA00687</strain>
    </source>
</reference>
<name>A0A7H8N4B2_9ACTN</name>
<dbReference type="Proteomes" id="UP000509303">
    <property type="component" value="Chromosome"/>
</dbReference>
<protein>
    <submittedName>
        <fullName evidence="1">Uncharacterized protein</fullName>
    </submittedName>
</protein>